<evidence type="ECO:0000313" key="10">
    <source>
        <dbReference type="Proteomes" id="UP000243374"/>
    </source>
</evidence>
<dbReference type="GO" id="GO:0005886">
    <property type="term" value="C:plasma membrane"/>
    <property type="evidence" value="ECO:0007669"/>
    <property type="project" value="UniProtKB-SubCell"/>
</dbReference>
<evidence type="ECO:0000256" key="3">
    <source>
        <dbReference type="ARBA" id="ARBA00022475"/>
    </source>
</evidence>
<evidence type="ECO:0000256" key="5">
    <source>
        <dbReference type="ARBA" id="ARBA00022989"/>
    </source>
</evidence>
<name>A0A662Z722_9GAMM</name>
<dbReference type="Proteomes" id="UP000243374">
    <property type="component" value="Unassembled WGS sequence"/>
</dbReference>
<feature type="transmembrane region" description="Helical" evidence="7">
    <location>
        <begin position="175"/>
        <end position="193"/>
    </location>
</feature>
<keyword evidence="4 7" id="KW-0812">Transmembrane</keyword>
<gene>
    <name evidence="9" type="ORF">SAMN04487865_100157</name>
</gene>
<keyword evidence="3 7" id="KW-1003">Cell membrane</keyword>
<evidence type="ECO:0000256" key="6">
    <source>
        <dbReference type="ARBA" id="ARBA00023136"/>
    </source>
</evidence>
<dbReference type="InterPro" id="IPR032816">
    <property type="entry name" value="VTT_dom"/>
</dbReference>
<protein>
    <submittedName>
        <fullName evidence="9">Membrane protein DedA, SNARE-associated domain</fullName>
    </submittedName>
</protein>
<comment type="subcellular location">
    <subcellularLocation>
        <location evidence="1 7">Cell membrane</location>
        <topology evidence="1 7">Multi-pass membrane protein</topology>
    </subcellularLocation>
</comment>
<evidence type="ECO:0000313" key="9">
    <source>
        <dbReference type="EMBL" id="SFJ72909.1"/>
    </source>
</evidence>
<dbReference type="AlphaFoldDB" id="A0A662Z722"/>
<accession>A0A662Z722</accession>
<dbReference type="EMBL" id="FOSF01000001">
    <property type="protein sequence ID" value="SFJ72909.1"/>
    <property type="molecule type" value="Genomic_DNA"/>
</dbReference>
<keyword evidence="6 7" id="KW-0472">Membrane</keyword>
<dbReference type="PANTHER" id="PTHR30353">
    <property type="entry name" value="INNER MEMBRANE PROTEIN DEDA-RELATED"/>
    <property type="match status" value="1"/>
</dbReference>
<keyword evidence="10" id="KW-1185">Reference proteome</keyword>
<evidence type="ECO:0000256" key="7">
    <source>
        <dbReference type="RuleBase" id="RU367016"/>
    </source>
</evidence>
<dbReference type="Pfam" id="PF09335">
    <property type="entry name" value="VTT_dom"/>
    <property type="match status" value="1"/>
</dbReference>
<dbReference type="InterPro" id="IPR032818">
    <property type="entry name" value="DedA-like"/>
</dbReference>
<sequence>MLDTLVAFFGEYGYIAVFACLILCGLGVPVPEDITLVSGGVISGLALANPHIMCAIGLAGVLAGDSTMFLAGRIFGYRVQRLKFFRKVVSPQRFSQIQRKFKKHGLGLLFVARFLPGLRSPIYLVAGMSHRISYITFIVMDGLAALISVPVWIYLGYFFADNLDILMEYVHDVQKAIFLALGLLAVVIAVIYFKKKFHSKMQDEKAEEEKDQTI</sequence>
<dbReference type="PANTHER" id="PTHR30353:SF15">
    <property type="entry name" value="INNER MEMBRANE PROTEIN YABI"/>
    <property type="match status" value="1"/>
</dbReference>
<evidence type="ECO:0000256" key="1">
    <source>
        <dbReference type="ARBA" id="ARBA00004651"/>
    </source>
</evidence>
<feature type="domain" description="VTT" evidence="8">
    <location>
        <begin position="30"/>
        <end position="157"/>
    </location>
</feature>
<reference evidence="9 10" key="1">
    <citation type="submission" date="2016-10" db="EMBL/GenBank/DDBJ databases">
        <authorList>
            <person name="Varghese N."/>
            <person name="Submissions S."/>
        </authorList>
    </citation>
    <scope>NUCLEOTIDE SEQUENCE [LARGE SCALE GENOMIC DNA]</scope>
    <source>
        <strain evidence="9 10">22B</strain>
    </source>
</reference>
<feature type="transmembrane region" description="Helical" evidence="7">
    <location>
        <begin position="132"/>
        <end position="155"/>
    </location>
</feature>
<proteinExistence type="inferred from homology"/>
<feature type="transmembrane region" description="Helical" evidence="7">
    <location>
        <begin position="12"/>
        <end position="30"/>
    </location>
</feature>
<dbReference type="RefSeq" id="WP_074837866.1">
    <property type="nucleotide sequence ID" value="NZ_CP047056.1"/>
</dbReference>
<evidence type="ECO:0000256" key="4">
    <source>
        <dbReference type="ARBA" id="ARBA00022692"/>
    </source>
</evidence>
<feature type="transmembrane region" description="Helical" evidence="7">
    <location>
        <begin position="50"/>
        <end position="76"/>
    </location>
</feature>
<keyword evidence="5 7" id="KW-1133">Transmembrane helix</keyword>
<dbReference type="OrthoDB" id="21108at2"/>
<evidence type="ECO:0000256" key="2">
    <source>
        <dbReference type="ARBA" id="ARBA00010792"/>
    </source>
</evidence>
<evidence type="ECO:0000259" key="8">
    <source>
        <dbReference type="Pfam" id="PF09335"/>
    </source>
</evidence>
<organism evidence="9 10">
    <name type="scientific">Succinivibrio dextrinosolvens</name>
    <dbReference type="NCBI Taxonomy" id="83771"/>
    <lineage>
        <taxon>Bacteria</taxon>
        <taxon>Pseudomonadati</taxon>
        <taxon>Pseudomonadota</taxon>
        <taxon>Gammaproteobacteria</taxon>
        <taxon>Aeromonadales</taxon>
        <taxon>Succinivibrionaceae</taxon>
        <taxon>Succinivibrio</taxon>
    </lineage>
</organism>
<comment type="similarity">
    <text evidence="2 7">Belongs to the DedA family.</text>
</comment>